<dbReference type="STRING" id="1679444.PYTT_0539"/>
<dbReference type="KEGG" id="agl:PYTT_0539"/>
<proteinExistence type="predicted"/>
<dbReference type="Proteomes" id="UP000176204">
    <property type="component" value="Chromosome I"/>
</dbReference>
<dbReference type="AlphaFoldDB" id="A0A1H6KLS7"/>
<sequence length="34" mass="3989">MGFMDYAWTLRSEITELGKDTSRIISSSPRKQPW</sequence>
<dbReference type="EMBL" id="LT629973">
    <property type="protein sequence ID" value="SEH76314.1"/>
    <property type="molecule type" value="Genomic_DNA"/>
</dbReference>
<evidence type="ECO:0000313" key="2">
    <source>
        <dbReference type="Proteomes" id="UP000176204"/>
    </source>
</evidence>
<gene>
    <name evidence="1" type="ORF">PYTT_0539</name>
</gene>
<accession>A0A1H6KLS7</accession>
<keyword evidence="2" id="KW-1185">Reference proteome</keyword>
<organism evidence="1 2">
    <name type="scientific">Akkermansia glycaniphila</name>
    <dbReference type="NCBI Taxonomy" id="1679444"/>
    <lineage>
        <taxon>Bacteria</taxon>
        <taxon>Pseudomonadati</taxon>
        <taxon>Verrucomicrobiota</taxon>
        <taxon>Verrucomicrobiia</taxon>
        <taxon>Verrucomicrobiales</taxon>
        <taxon>Akkermansiaceae</taxon>
        <taxon>Akkermansia</taxon>
    </lineage>
</organism>
<name>A0A1H6KLS7_9BACT</name>
<evidence type="ECO:0000313" key="1">
    <source>
        <dbReference type="EMBL" id="SEH76314.1"/>
    </source>
</evidence>
<protein>
    <submittedName>
        <fullName evidence="1">Uncharacterized protein</fullName>
    </submittedName>
</protein>
<reference evidence="2" key="1">
    <citation type="submission" date="2016-09" db="EMBL/GenBank/DDBJ databases">
        <authorList>
            <person name="Koehorst J."/>
        </authorList>
    </citation>
    <scope>NUCLEOTIDE SEQUENCE [LARGE SCALE GENOMIC DNA]</scope>
</reference>